<protein>
    <submittedName>
        <fullName evidence="2">Probable G-protein coupled receptor Mth-like 12</fullName>
    </submittedName>
</protein>
<evidence type="ECO:0000313" key="2">
    <source>
        <dbReference type="RefSeq" id="XP_016974840.1"/>
    </source>
</evidence>
<dbReference type="PANTHER" id="PTHR47154:SF2">
    <property type="entry name" value="G-PROTEIN COUPLED RECEPTOR MTH-RELATED"/>
    <property type="match status" value="1"/>
</dbReference>
<dbReference type="PANTHER" id="PTHR47154">
    <property type="entry name" value="G-PROTEIN COUPLED RECEPTOR MTH-RELATED"/>
    <property type="match status" value="1"/>
</dbReference>
<feature type="transmembrane region" description="Helical" evidence="1">
    <location>
        <begin position="46"/>
        <end position="67"/>
    </location>
</feature>
<dbReference type="RefSeq" id="XP_016974840.1">
    <property type="nucleotide sequence ID" value="XM_017119351.1"/>
</dbReference>
<dbReference type="InterPro" id="IPR051384">
    <property type="entry name" value="Mth_GPCR"/>
</dbReference>
<reference evidence="2" key="1">
    <citation type="submission" date="2025-08" db="UniProtKB">
        <authorList>
            <consortium name="RefSeq"/>
        </authorList>
    </citation>
    <scope>IDENTIFICATION</scope>
</reference>
<sequence>MLKVCSVIMFLRTIIYIWNVKREMKSFSTEQATNFDSETYIQFTRISFIMGVNWLLEFCSVILSLFWPSICGFAKNLNLHSGVIIFVVLILKRNTIKMIMDSTRVTQQKKHVRTQRVQQPA</sequence>
<gene>
    <name evidence="2" type="primary">LOC108041424</name>
</gene>
<dbReference type="GO" id="GO:0005886">
    <property type="term" value="C:plasma membrane"/>
    <property type="evidence" value="ECO:0007669"/>
    <property type="project" value="TreeGrafter"/>
</dbReference>
<organism evidence="2">
    <name type="scientific">Drosophila rhopaloa</name>
    <name type="common">Fruit fly</name>
    <dbReference type="NCBI Taxonomy" id="1041015"/>
    <lineage>
        <taxon>Eukaryota</taxon>
        <taxon>Metazoa</taxon>
        <taxon>Ecdysozoa</taxon>
        <taxon>Arthropoda</taxon>
        <taxon>Hexapoda</taxon>
        <taxon>Insecta</taxon>
        <taxon>Pterygota</taxon>
        <taxon>Neoptera</taxon>
        <taxon>Endopterygota</taxon>
        <taxon>Diptera</taxon>
        <taxon>Brachycera</taxon>
        <taxon>Muscomorpha</taxon>
        <taxon>Ephydroidea</taxon>
        <taxon>Drosophilidae</taxon>
        <taxon>Drosophila</taxon>
        <taxon>Sophophora</taxon>
    </lineage>
</organism>
<proteinExistence type="predicted"/>
<keyword evidence="1" id="KW-0472">Membrane</keyword>
<name>A0A6P4EA03_DRORH</name>
<keyword evidence="1" id="KW-1133">Transmembrane helix</keyword>
<dbReference type="GO" id="GO:0008528">
    <property type="term" value="F:G protein-coupled peptide receptor activity"/>
    <property type="evidence" value="ECO:0007669"/>
    <property type="project" value="TreeGrafter"/>
</dbReference>
<accession>A0A6P4EA03</accession>
<evidence type="ECO:0000256" key="1">
    <source>
        <dbReference type="SAM" id="Phobius"/>
    </source>
</evidence>
<feature type="transmembrane region" description="Helical" evidence="1">
    <location>
        <begin position="73"/>
        <end position="91"/>
    </location>
</feature>
<keyword evidence="1" id="KW-0812">Transmembrane</keyword>
<dbReference type="AlphaFoldDB" id="A0A6P4EA03"/>